<dbReference type="InterPro" id="IPR003959">
    <property type="entry name" value="ATPase_AAA_core"/>
</dbReference>
<dbReference type="InterPro" id="IPR050168">
    <property type="entry name" value="AAA_ATPase_domain"/>
</dbReference>
<evidence type="ECO:0000313" key="6">
    <source>
        <dbReference type="EnsemblPlants" id="Kaladp0046s0193.1.v1.1"/>
    </source>
</evidence>
<dbReference type="InterPro" id="IPR027417">
    <property type="entry name" value="P-loop_NTPase"/>
</dbReference>
<feature type="compositionally biased region" description="Low complexity" evidence="4">
    <location>
        <begin position="9"/>
        <end position="23"/>
    </location>
</feature>
<comment type="similarity">
    <text evidence="1">Belongs to the AAA ATPase family.</text>
</comment>
<dbReference type="OMA" id="SWLYSRS"/>
<evidence type="ECO:0000313" key="7">
    <source>
        <dbReference type="Proteomes" id="UP000594263"/>
    </source>
</evidence>
<evidence type="ECO:0000256" key="3">
    <source>
        <dbReference type="ARBA" id="ARBA00022840"/>
    </source>
</evidence>
<dbReference type="GO" id="GO:0005524">
    <property type="term" value="F:ATP binding"/>
    <property type="evidence" value="ECO:0007669"/>
    <property type="project" value="UniProtKB-KW"/>
</dbReference>
<dbReference type="EnsemblPlants" id="Kaladp0046s0193.1.v1.1">
    <property type="protein sequence ID" value="Kaladp0046s0193.1.v1.1"/>
    <property type="gene ID" value="Kaladp0046s0193.v1.1"/>
</dbReference>
<dbReference type="FunFam" id="3.40.50.300:FF:001406">
    <property type="entry name" value="Putative vesicular transport protein (CDC48)"/>
    <property type="match status" value="1"/>
</dbReference>
<dbReference type="GO" id="GO:0005516">
    <property type="term" value="F:calmodulin binding"/>
    <property type="evidence" value="ECO:0007669"/>
    <property type="project" value="EnsemblPlants"/>
</dbReference>
<sequence length="992" mass="107394">MPSKKQSKSKLLQSAERSSSSSSGTPSKREIESGLSEDVLRSCVKSAAEKHPGLIGEAAVIGQVSGVDQQSKRCEIWLSENVIGTYYLRPGSLVSVSLAPVDRKSYHLSSLAEECARSYGFGSDHKSADTAGSYFVLATLSSSTKVMKSEVRLSSKLSYSLGSPALGRVVFVFPIQYPSTGVLGNGAHEKCRTEVDHLLLYSCKELYLELVHARDSVRSNNNLQSTAIISQEKSDSRHGDEFLSSPKTPFNQTRFSPSSACQSPSAILGEQNPYSFDASVIHDLLASESEKSLVQTWVTSWLNSRVLLYGNFVEVPFLDKKIFFRLARANGLSLAHGKSLSAVTNGFELAGHANGAFLVDRETEVHLQLSSAKLSESSYRGEALFLGYDGNISEEEYDKDEVGSRLGGLSKEYAILKDVIVSSSAENTVSSLGLRTTKGVLLHGPPGTGKTSLVQQCATDAGVKIFTVRGPEIITQYFGESEKALHNIFDSASRALPALVFIDELDAIAPAREYGGEALSVRIVATLLNLMDGISTTSGLCVVAATNRLETIEPALRRPGRFGREIEIGVPSPEQRADILHHLLEGREHCLTDGQIWELATSTHGYVGADLASLCDEAALVCLKRSCSFAGVTLDDLKPELSKYSPDDAFEENTSGNSEFSSNISSGTQSNHKHCQDGFTNANGASIKKEDMLKVALIDFEKAIIKVRPSAMREVILEVPKVSWEDVGGQEEVKTQLMEAVLWPQKHQDAFVRVGTQPPTGILLFGPPGCSKTLLARAVASEAGLNFLAVKGPELFSKWVGESEKAVKSLFAKARANAPAIIFFDEIDGLAVIRGKESDGVSVSDRVMSQLLIELDGLHERVNVTVIAATNRPDKIDSALLRPGRFDRLLYVGPPNEADREAIFRIHMRKTSCASDVNLKVLAALTEGYTGADISLVCREAGVTALEESIDASSISLSHFRAAIVQVTPLDSQSYQNLSGRFQRLVKSRLQS</sequence>
<dbReference type="InterPro" id="IPR041569">
    <property type="entry name" value="AAA_lid_3"/>
</dbReference>
<keyword evidence="2" id="KW-0547">Nucleotide-binding</keyword>
<dbReference type="PANTHER" id="PTHR23077:SF27">
    <property type="entry name" value="ATPASE FAMILY GENE 2 PROTEIN HOMOLOG A"/>
    <property type="match status" value="1"/>
</dbReference>
<dbReference type="Pfam" id="PF00004">
    <property type="entry name" value="AAA"/>
    <property type="match status" value="2"/>
</dbReference>
<dbReference type="FunFam" id="1.10.8.60:FF:000038">
    <property type="entry name" value="spermatogenesis-associated protein 5-like protein 1"/>
    <property type="match status" value="1"/>
</dbReference>
<evidence type="ECO:0000256" key="4">
    <source>
        <dbReference type="SAM" id="MobiDB-lite"/>
    </source>
</evidence>
<keyword evidence="7" id="KW-1185">Reference proteome</keyword>
<dbReference type="Gene3D" id="3.40.50.300">
    <property type="entry name" value="P-loop containing nucleotide triphosphate hydrolases"/>
    <property type="match status" value="2"/>
</dbReference>
<feature type="domain" description="AAA+ ATPase" evidence="5">
    <location>
        <begin position="436"/>
        <end position="572"/>
    </location>
</feature>
<feature type="compositionally biased region" description="Low complexity" evidence="4">
    <location>
        <begin position="655"/>
        <end position="667"/>
    </location>
</feature>
<protein>
    <recommendedName>
        <fullName evidence="5">AAA+ ATPase domain-containing protein</fullName>
    </recommendedName>
</protein>
<dbReference type="AlphaFoldDB" id="A0A7N0TVY8"/>
<feature type="region of interest" description="Disordered" evidence="4">
    <location>
        <begin position="1"/>
        <end position="33"/>
    </location>
</feature>
<dbReference type="Gramene" id="Kaladp0046s0193.1.v1.1">
    <property type="protein sequence ID" value="Kaladp0046s0193.1.v1.1"/>
    <property type="gene ID" value="Kaladp0046s0193.v1.1"/>
</dbReference>
<accession>A0A7N0TVY8</accession>
<dbReference type="InterPro" id="IPR058958">
    <property type="entry name" value="DPBB_CI111"/>
</dbReference>
<dbReference type="Pfam" id="PF26429">
    <property type="entry name" value="DPBB_CI111"/>
    <property type="match status" value="1"/>
</dbReference>
<dbReference type="InterPro" id="IPR003593">
    <property type="entry name" value="AAA+_ATPase"/>
</dbReference>
<dbReference type="Pfam" id="PF17862">
    <property type="entry name" value="AAA_lid_3"/>
    <property type="match status" value="2"/>
</dbReference>
<dbReference type="PANTHER" id="PTHR23077">
    <property type="entry name" value="AAA-FAMILY ATPASE"/>
    <property type="match status" value="1"/>
</dbReference>
<dbReference type="SUPFAM" id="SSF52540">
    <property type="entry name" value="P-loop containing nucleoside triphosphate hydrolases"/>
    <property type="match status" value="2"/>
</dbReference>
<dbReference type="Gene3D" id="1.10.8.60">
    <property type="match status" value="2"/>
</dbReference>
<evidence type="ECO:0000256" key="1">
    <source>
        <dbReference type="ARBA" id="ARBA00006914"/>
    </source>
</evidence>
<dbReference type="GO" id="GO:0016887">
    <property type="term" value="F:ATP hydrolysis activity"/>
    <property type="evidence" value="ECO:0007669"/>
    <property type="project" value="InterPro"/>
</dbReference>
<feature type="region of interest" description="Disordered" evidence="4">
    <location>
        <begin position="646"/>
        <end position="673"/>
    </location>
</feature>
<dbReference type="SMART" id="SM00382">
    <property type="entry name" value="AAA"/>
    <property type="match status" value="2"/>
</dbReference>
<dbReference type="Gramene" id="Kaladp0046s0193.2.v1.1">
    <property type="protein sequence ID" value="Kaladp0046s0193.2.v1.1"/>
    <property type="gene ID" value="Kaladp0046s0193.v1.1"/>
</dbReference>
<evidence type="ECO:0000259" key="5">
    <source>
        <dbReference type="SMART" id="SM00382"/>
    </source>
</evidence>
<dbReference type="GO" id="GO:0009507">
    <property type="term" value="C:chloroplast"/>
    <property type="evidence" value="ECO:0007669"/>
    <property type="project" value="TreeGrafter"/>
</dbReference>
<dbReference type="EnsemblPlants" id="Kaladp0046s0193.2.v1.1">
    <property type="protein sequence ID" value="Kaladp0046s0193.2.v1.1"/>
    <property type="gene ID" value="Kaladp0046s0193.v1.1"/>
</dbReference>
<dbReference type="PROSITE" id="PS00674">
    <property type="entry name" value="AAA"/>
    <property type="match status" value="1"/>
</dbReference>
<proteinExistence type="inferred from homology"/>
<dbReference type="CDD" id="cd19511">
    <property type="entry name" value="RecA-like_CDC48_r2-like"/>
    <property type="match status" value="1"/>
</dbReference>
<dbReference type="FunFam" id="3.40.50.300:FF:000661">
    <property type="entry name" value="calmodulin-interacting protein 111 isoform X1"/>
    <property type="match status" value="1"/>
</dbReference>
<keyword evidence="3" id="KW-0067">ATP-binding</keyword>
<evidence type="ECO:0000256" key="2">
    <source>
        <dbReference type="ARBA" id="ARBA00022741"/>
    </source>
</evidence>
<feature type="domain" description="AAA+ ATPase" evidence="5">
    <location>
        <begin position="758"/>
        <end position="896"/>
    </location>
</feature>
<organism evidence="6 7">
    <name type="scientific">Kalanchoe fedtschenkoi</name>
    <name type="common">Lavender scallops</name>
    <name type="synonym">South American air plant</name>
    <dbReference type="NCBI Taxonomy" id="63787"/>
    <lineage>
        <taxon>Eukaryota</taxon>
        <taxon>Viridiplantae</taxon>
        <taxon>Streptophyta</taxon>
        <taxon>Embryophyta</taxon>
        <taxon>Tracheophyta</taxon>
        <taxon>Spermatophyta</taxon>
        <taxon>Magnoliopsida</taxon>
        <taxon>eudicotyledons</taxon>
        <taxon>Gunneridae</taxon>
        <taxon>Pentapetalae</taxon>
        <taxon>Saxifragales</taxon>
        <taxon>Crassulaceae</taxon>
        <taxon>Kalanchoe</taxon>
    </lineage>
</organism>
<dbReference type="InterPro" id="IPR003960">
    <property type="entry name" value="ATPase_AAA_CS"/>
</dbReference>
<dbReference type="Proteomes" id="UP000594263">
    <property type="component" value="Unplaced"/>
</dbReference>
<name>A0A7N0TVY8_KALFE</name>
<reference evidence="6" key="1">
    <citation type="submission" date="2021-01" db="UniProtKB">
        <authorList>
            <consortium name="EnsemblPlants"/>
        </authorList>
    </citation>
    <scope>IDENTIFICATION</scope>
</reference>